<reference evidence="3" key="1">
    <citation type="submission" date="2016-06" db="UniProtKB">
        <authorList>
            <consortium name="WormBaseParasite"/>
        </authorList>
    </citation>
    <scope>IDENTIFICATION</scope>
</reference>
<sequence>MAMQQRSPVTVERGVITRTLGDTIHVWPLKTEQRKEIIFQDKRHLPTQYLKVGEWVEMEMRNGVVVYREKIEPRLPTYVTALMMGYSDDLGRVAILFKCPDLKPQFSYDVWVARYNFHWCLVRQTLIPVQQDVVSRPPASITSTAAPREDELNSTLTENTSASEYDFAYALRFNDMALRRLYSHQSIREAVYQHSPEFAHSIEDYLRSHGT</sequence>
<accession>A0A183CXB3</accession>
<dbReference type="EMBL" id="UYRT01001235">
    <property type="protein sequence ID" value="VDK29383.1"/>
    <property type="molecule type" value="Genomic_DNA"/>
</dbReference>
<evidence type="ECO:0000313" key="3">
    <source>
        <dbReference type="WBParaSite" id="GPUH_0000110401-mRNA-1"/>
    </source>
</evidence>
<gene>
    <name evidence="1" type="ORF">GPUH_LOCUS1104</name>
</gene>
<keyword evidence="2" id="KW-1185">Reference proteome</keyword>
<evidence type="ECO:0000313" key="1">
    <source>
        <dbReference type="EMBL" id="VDK29383.1"/>
    </source>
</evidence>
<proteinExistence type="predicted"/>
<dbReference type="OrthoDB" id="5784227at2759"/>
<evidence type="ECO:0000313" key="2">
    <source>
        <dbReference type="Proteomes" id="UP000271098"/>
    </source>
</evidence>
<dbReference type="Proteomes" id="UP000271098">
    <property type="component" value="Unassembled WGS sequence"/>
</dbReference>
<protein>
    <submittedName>
        <fullName evidence="3">Cul7 domain-containing protein</fullName>
    </submittedName>
</protein>
<name>A0A183CXB3_9BILA</name>
<dbReference type="AlphaFoldDB" id="A0A183CXB3"/>
<organism evidence="3">
    <name type="scientific">Gongylonema pulchrum</name>
    <dbReference type="NCBI Taxonomy" id="637853"/>
    <lineage>
        <taxon>Eukaryota</taxon>
        <taxon>Metazoa</taxon>
        <taxon>Ecdysozoa</taxon>
        <taxon>Nematoda</taxon>
        <taxon>Chromadorea</taxon>
        <taxon>Rhabditida</taxon>
        <taxon>Spirurina</taxon>
        <taxon>Spiruromorpha</taxon>
        <taxon>Spiruroidea</taxon>
        <taxon>Gongylonematidae</taxon>
        <taxon>Gongylonema</taxon>
    </lineage>
</organism>
<dbReference type="WBParaSite" id="GPUH_0000110401-mRNA-1">
    <property type="protein sequence ID" value="GPUH_0000110401-mRNA-1"/>
    <property type="gene ID" value="GPUH_0000110401"/>
</dbReference>
<reference evidence="1 2" key="2">
    <citation type="submission" date="2018-11" db="EMBL/GenBank/DDBJ databases">
        <authorList>
            <consortium name="Pathogen Informatics"/>
        </authorList>
    </citation>
    <scope>NUCLEOTIDE SEQUENCE [LARGE SCALE GENOMIC DNA]</scope>
</reference>